<accession>A0A3B0K2I0</accession>
<gene>
    <name evidence="2" type="ORF">DGUA_6G009164</name>
</gene>
<sequence>QQVIPEKVPHSNTSSDTEGVQSQAEDKKSKIARKKRVCPKSLSMSICVVAACPQGYENISALDKCKEGHEQLVAFVGPRLPLEMQRNGAERSATPSKNKCLPSRIVSYRLWIGVFNLHKVVGCIDSDFSKLLPQRSTAALHAPSRVAAALLELEGGQSPTGLSQHSSRLEPLLQSLSQCLSAAVAVAASVAVSEQNKSSDDRMK</sequence>
<reference evidence="3" key="1">
    <citation type="submission" date="2018-01" db="EMBL/GenBank/DDBJ databases">
        <authorList>
            <person name="Alioto T."/>
            <person name="Alioto T."/>
        </authorList>
    </citation>
    <scope>NUCLEOTIDE SEQUENCE [LARGE SCALE GENOMIC DNA]</scope>
</reference>
<dbReference type="AlphaFoldDB" id="A0A3B0K2I0"/>
<dbReference type="EMBL" id="OUUW01000011">
    <property type="protein sequence ID" value="SPP86872.1"/>
    <property type="molecule type" value="Genomic_DNA"/>
</dbReference>
<evidence type="ECO:0000256" key="1">
    <source>
        <dbReference type="SAM" id="MobiDB-lite"/>
    </source>
</evidence>
<evidence type="ECO:0000313" key="3">
    <source>
        <dbReference type="Proteomes" id="UP000268350"/>
    </source>
</evidence>
<protein>
    <submittedName>
        <fullName evidence="2">Uncharacterized protein</fullName>
    </submittedName>
</protein>
<proteinExistence type="predicted"/>
<feature type="non-terminal residue" evidence="2">
    <location>
        <position position="1"/>
    </location>
</feature>
<dbReference type="Proteomes" id="UP000268350">
    <property type="component" value="Unassembled WGS sequence"/>
</dbReference>
<evidence type="ECO:0000313" key="2">
    <source>
        <dbReference type="EMBL" id="SPP86872.1"/>
    </source>
</evidence>
<keyword evidence="3" id="KW-1185">Reference proteome</keyword>
<feature type="non-terminal residue" evidence="2">
    <location>
        <position position="204"/>
    </location>
</feature>
<name>A0A3B0K2I0_DROGU</name>
<feature type="compositionally biased region" description="Polar residues" evidence="1">
    <location>
        <begin position="10"/>
        <end position="23"/>
    </location>
</feature>
<organism evidence="2 3">
    <name type="scientific">Drosophila guanche</name>
    <name type="common">Fruit fly</name>
    <dbReference type="NCBI Taxonomy" id="7266"/>
    <lineage>
        <taxon>Eukaryota</taxon>
        <taxon>Metazoa</taxon>
        <taxon>Ecdysozoa</taxon>
        <taxon>Arthropoda</taxon>
        <taxon>Hexapoda</taxon>
        <taxon>Insecta</taxon>
        <taxon>Pterygota</taxon>
        <taxon>Neoptera</taxon>
        <taxon>Endopterygota</taxon>
        <taxon>Diptera</taxon>
        <taxon>Brachycera</taxon>
        <taxon>Muscomorpha</taxon>
        <taxon>Ephydroidea</taxon>
        <taxon>Drosophilidae</taxon>
        <taxon>Drosophila</taxon>
        <taxon>Sophophora</taxon>
    </lineage>
</organism>
<feature type="region of interest" description="Disordered" evidence="1">
    <location>
        <begin position="1"/>
        <end position="31"/>
    </location>
</feature>